<dbReference type="GO" id="GO:0004312">
    <property type="term" value="F:fatty acid synthase activity"/>
    <property type="evidence" value="ECO:0007669"/>
    <property type="project" value="TreeGrafter"/>
</dbReference>
<dbReference type="PANTHER" id="PTHR43775">
    <property type="entry name" value="FATTY ACID SYNTHASE"/>
    <property type="match status" value="1"/>
</dbReference>
<dbReference type="InterPro" id="IPR050091">
    <property type="entry name" value="PKS_NRPS_Biosynth_Enz"/>
</dbReference>
<sequence length="370" mass="42704">LHHNTSTPHLILMDHKNIQQILNEIDSKDPIYFLTEVYESDLCTNSCKLIPLLEYKTYDKYFSLLKKSTISENFNFIEDIDSPRWLRELRSKITVFANYDRIVISLKCKTETEVMKMCKILSREYYSERLCCFFILDQKTKTFCIQNSMFKQQLCKGLSVNVLTENGWGSFNRFECSDAHENIPQSKNIPVVSYDNLDLHYLGINTNNQWLENKTKNIDIKEIDYAGLVDNKKVMGLAEYNQVSLKIIPDEILKWTIPSDWTLEDAVTVPLAYLLAYLTLNLNTTVKEDETILVNPGYSFIGQAMISVALKMGANVFTTTDNEQQTAFLINRFPKLHKSQILSSTRNSFDIEILMATKGLGVTLIINFQN</sequence>
<dbReference type="InterPro" id="IPR049391">
    <property type="entry name" value="FAS_pseudo-KR"/>
</dbReference>
<dbReference type="EMBL" id="GEDC01004916">
    <property type="protein sequence ID" value="JAS32382.1"/>
    <property type="molecule type" value="Transcribed_RNA"/>
</dbReference>
<protein>
    <recommendedName>
        <fullName evidence="1">Fatty acid synthase pseudo-KR domain-containing protein</fullName>
    </recommendedName>
</protein>
<dbReference type="SUPFAM" id="SSF51735">
    <property type="entry name" value="NAD(P)-binding Rossmann-fold domains"/>
    <property type="match status" value="1"/>
</dbReference>
<evidence type="ECO:0000259" key="1">
    <source>
        <dbReference type="Pfam" id="PF21149"/>
    </source>
</evidence>
<name>A0A1B6E375_9HEMI</name>
<evidence type="ECO:0000313" key="2">
    <source>
        <dbReference type="EMBL" id="JAS32382.1"/>
    </source>
</evidence>
<dbReference type="InterPro" id="IPR036291">
    <property type="entry name" value="NAD(P)-bd_dom_sf"/>
</dbReference>
<reference evidence="2" key="1">
    <citation type="submission" date="2015-12" db="EMBL/GenBank/DDBJ databases">
        <title>De novo transcriptome assembly of four potential Pierce s Disease insect vectors from Arizona vineyards.</title>
        <authorList>
            <person name="Tassone E.E."/>
        </authorList>
    </citation>
    <scope>NUCLEOTIDE SEQUENCE</scope>
</reference>
<accession>A0A1B6E375</accession>
<organism evidence="2">
    <name type="scientific">Clastoptera arizonana</name>
    <name type="common">Arizona spittle bug</name>
    <dbReference type="NCBI Taxonomy" id="38151"/>
    <lineage>
        <taxon>Eukaryota</taxon>
        <taxon>Metazoa</taxon>
        <taxon>Ecdysozoa</taxon>
        <taxon>Arthropoda</taxon>
        <taxon>Hexapoda</taxon>
        <taxon>Insecta</taxon>
        <taxon>Pterygota</taxon>
        <taxon>Neoptera</taxon>
        <taxon>Paraneoptera</taxon>
        <taxon>Hemiptera</taxon>
        <taxon>Auchenorrhyncha</taxon>
        <taxon>Cercopoidea</taxon>
        <taxon>Clastopteridae</taxon>
        <taxon>Clastoptera</taxon>
    </lineage>
</organism>
<dbReference type="Gene3D" id="3.90.180.10">
    <property type="entry name" value="Medium-chain alcohol dehydrogenases, catalytic domain"/>
    <property type="match status" value="1"/>
</dbReference>
<dbReference type="GO" id="GO:0006633">
    <property type="term" value="P:fatty acid biosynthetic process"/>
    <property type="evidence" value="ECO:0007669"/>
    <property type="project" value="TreeGrafter"/>
</dbReference>
<dbReference type="PANTHER" id="PTHR43775:SF23">
    <property type="entry name" value="FATTY ACID SYNTHASE 3"/>
    <property type="match status" value="1"/>
</dbReference>
<feature type="non-terminal residue" evidence="2">
    <location>
        <position position="1"/>
    </location>
</feature>
<feature type="domain" description="Fatty acid synthase pseudo-KR" evidence="1">
    <location>
        <begin position="84"/>
        <end position="174"/>
    </location>
</feature>
<feature type="non-terminal residue" evidence="2">
    <location>
        <position position="370"/>
    </location>
</feature>
<dbReference type="AlphaFoldDB" id="A0A1B6E375"/>
<gene>
    <name evidence="2" type="ORF">g.4368</name>
</gene>
<proteinExistence type="predicted"/>
<dbReference type="Pfam" id="PF21149">
    <property type="entry name" value="FAS_pseudo-KR"/>
    <property type="match status" value="1"/>
</dbReference>